<feature type="non-terminal residue" evidence="4">
    <location>
        <position position="1"/>
    </location>
</feature>
<accession>A0A151RFJ8</accession>
<dbReference type="PROSITE" id="PS50991">
    <property type="entry name" value="PYR_CT"/>
    <property type="match status" value="1"/>
</dbReference>
<evidence type="ECO:0000259" key="3">
    <source>
        <dbReference type="PROSITE" id="PS50991"/>
    </source>
</evidence>
<gene>
    <name evidence="4" type="ORF">KK1_037297</name>
</gene>
<dbReference type="InterPro" id="IPR000891">
    <property type="entry name" value="PYR_CT"/>
</dbReference>
<comment type="similarity">
    <text evidence="2">Belongs to the alpha-IPM synthase/homocitrate synthase family.</text>
</comment>
<dbReference type="PROSITE" id="PS00815">
    <property type="entry name" value="AIPM_HOMOCIT_SYNTH_1"/>
    <property type="match status" value="1"/>
</dbReference>
<evidence type="ECO:0000256" key="2">
    <source>
        <dbReference type="RuleBase" id="RU003523"/>
    </source>
</evidence>
<evidence type="ECO:0000313" key="5">
    <source>
        <dbReference type="Proteomes" id="UP000075243"/>
    </source>
</evidence>
<dbReference type="GO" id="GO:0003852">
    <property type="term" value="F:2-isopropylmalate synthase activity"/>
    <property type="evidence" value="ECO:0007669"/>
    <property type="project" value="TreeGrafter"/>
</dbReference>
<dbReference type="PROSITE" id="PS00816">
    <property type="entry name" value="AIPM_HOMOCIT_SYNTH_2"/>
    <property type="match status" value="1"/>
</dbReference>
<dbReference type="EMBL" id="KQ483780">
    <property type="protein sequence ID" value="KYP41331.1"/>
    <property type="molecule type" value="Genomic_DNA"/>
</dbReference>
<dbReference type="InterPro" id="IPR013785">
    <property type="entry name" value="Aldolase_TIM"/>
</dbReference>
<dbReference type="InterPro" id="IPR050073">
    <property type="entry name" value="2-IPM_HCS-like"/>
</dbReference>
<dbReference type="FunFam" id="3.20.20.70:FF:000010">
    <property type="entry name" value="2-isopropylmalate synthase"/>
    <property type="match status" value="1"/>
</dbReference>
<sequence>PMAPKPHYTPNHIPDPSYIRILDTTLRDGEQSPGAPMPAAEKLAIARQLAALGVDVIQPGFPSASSDDFNAVKAIAQEVGNAVDGDGHVPVIAGFCRCVEKDIAVAWDAVKYAKWPRLCTSIATSPIHMEHKLRKSKEQVIKIARDMVTFARSLGCVDVQFGAEDAARSDREFLYEILGVVIEAGATTVNIADTVGILMPFEMGKLIADIKANTPGIQNVIISTHCHNDLGLATANTIEGARAGARQLEVTMNGIGERAGNACLEEVVMALACKGYHVLGGLHTRINTTHILKTSKMVEECSGMHLQPHKALVGANAFVHASGIHQDGMLKHKSTYEIISPADIGLKRSTEVGIVLGRLSVLNDYPRIPKSTLIENILFVLGVQVSKLSQRHHCDGSPTVAEMSIMSEFCDGYWNRCTNLRKIGIATLTEPSQCWKILRRLGETVAMFENFATVLSEIIAMLKIFATVGGNHCNVGKFCDDFGKNRHNVEKFYDSWEKPSYEGSQYQSNDGFKITVTICLSCRGCQIRFRLPKVPKGFELPRVPKRVRAAEGVEGVQATEGAEKVEAAEGAERVQATEGAEQVQAAEGVFQCGIGTGMDVVVSSVEAYLVALNKLLGCKESFICAEKIQISE</sequence>
<dbReference type="Gramene" id="C.cajan_37827.t">
    <property type="protein sequence ID" value="C.cajan_37827.t"/>
    <property type="gene ID" value="C.cajan_37827"/>
</dbReference>
<dbReference type="SUPFAM" id="SSF51569">
    <property type="entry name" value="Aldolase"/>
    <property type="match status" value="1"/>
</dbReference>
<protein>
    <submittedName>
        <fullName evidence="4">2-isopropylmalate synthase</fullName>
    </submittedName>
</protein>
<dbReference type="Gene3D" id="3.20.20.70">
    <property type="entry name" value="Aldolase class I"/>
    <property type="match status" value="1"/>
</dbReference>
<keyword evidence="5" id="KW-1185">Reference proteome</keyword>
<dbReference type="Pfam" id="PF00682">
    <property type="entry name" value="HMGL-like"/>
    <property type="match status" value="1"/>
</dbReference>
<dbReference type="CDD" id="cd07940">
    <property type="entry name" value="DRE_TIM_IPMS"/>
    <property type="match status" value="1"/>
</dbReference>
<evidence type="ECO:0000256" key="1">
    <source>
        <dbReference type="ARBA" id="ARBA00022679"/>
    </source>
</evidence>
<feature type="domain" description="Pyruvate carboxyltransferase" evidence="3">
    <location>
        <begin position="19"/>
        <end position="292"/>
    </location>
</feature>
<proteinExistence type="inferred from homology"/>
<dbReference type="GO" id="GO:0009507">
    <property type="term" value="C:chloroplast"/>
    <property type="evidence" value="ECO:0007669"/>
    <property type="project" value="TreeGrafter"/>
</dbReference>
<dbReference type="PANTHER" id="PTHR10277">
    <property type="entry name" value="HOMOCITRATE SYNTHASE-RELATED"/>
    <property type="match status" value="1"/>
</dbReference>
<evidence type="ECO:0000313" key="4">
    <source>
        <dbReference type="EMBL" id="KYP41331.1"/>
    </source>
</evidence>
<dbReference type="STRING" id="3821.A0A151RFJ8"/>
<reference evidence="4" key="1">
    <citation type="journal article" date="2012" name="Nat. Biotechnol.">
        <title>Draft genome sequence of pigeonpea (Cajanus cajan), an orphan legume crop of resource-poor farmers.</title>
        <authorList>
            <person name="Varshney R.K."/>
            <person name="Chen W."/>
            <person name="Li Y."/>
            <person name="Bharti A.K."/>
            <person name="Saxena R.K."/>
            <person name="Schlueter J.A."/>
            <person name="Donoghue M.T."/>
            <person name="Azam S."/>
            <person name="Fan G."/>
            <person name="Whaley A.M."/>
            <person name="Farmer A.D."/>
            <person name="Sheridan J."/>
            <person name="Iwata A."/>
            <person name="Tuteja R."/>
            <person name="Penmetsa R.V."/>
            <person name="Wu W."/>
            <person name="Upadhyaya H.D."/>
            <person name="Yang S.P."/>
            <person name="Shah T."/>
            <person name="Saxena K.B."/>
            <person name="Michael T."/>
            <person name="McCombie W.R."/>
            <person name="Yang B."/>
            <person name="Zhang G."/>
            <person name="Yang H."/>
            <person name="Wang J."/>
            <person name="Spillane C."/>
            <person name="Cook D.R."/>
            <person name="May G.D."/>
            <person name="Xu X."/>
            <person name="Jackson S.A."/>
        </authorList>
    </citation>
    <scope>NUCLEOTIDE SEQUENCE [LARGE SCALE GENOMIC DNA]</scope>
</reference>
<dbReference type="Pfam" id="PF22617">
    <property type="entry name" value="HCS_D2"/>
    <property type="match status" value="1"/>
</dbReference>
<dbReference type="InterPro" id="IPR054691">
    <property type="entry name" value="LeuA/HCS_post-cat"/>
</dbReference>
<dbReference type="Proteomes" id="UP000075243">
    <property type="component" value="Unassembled WGS sequence"/>
</dbReference>
<dbReference type="InterPro" id="IPR002034">
    <property type="entry name" value="AIPM/Hcit_synth_CS"/>
</dbReference>
<keyword evidence="1 2" id="KW-0808">Transferase</keyword>
<organism evidence="4 5">
    <name type="scientific">Cajanus cajan</name>
    <name type="common">Pigeon pea</name>
    <name type="synonym">Cajanus indicus</name>
    <dbReference type="NCBI Taxonomy" id="3821"/>
    <lineage>
        <taxon>Eukaryota</taxon>
        <taxon>Viridiplantae</taxon>
        <taxon>Streptophyta</taxon>
        <taxon>Embryophyta</taxon>
        <taxon>Tracheophyta</taxon>
        <taxon>Spermatophyta</taxon>
        <taxon>Magnoliopsida</taxon>
        <taxon>eudicotyledons</taxon>
        <taxon>Gunneridae</taxon>
        <taxon>Pentapetalae</taxon>
        <taxon>rosids</taxon>
        <taxon>fabids</taxon>
        <taxon>Fabales</taxon>
        <taxon>Fabaceae</taxon>
        <taxon>Papilionoideae</taxon>
        <taxon>50 kb inversion clade</taxon>
        <taxon>NPAAA clade</taxon>
        <taxon>indigoferoid/millettioid clade</taxon>
        <taxon>Phaseoleae</taxon>
        <taxon>Cajanus</taxon>
    </lineage>
</organism>
<dbReference type="PANTHER" id="PTHR10277:SF74">
    <property type="entry name" value="2-ISOPROPYLMALATE SYNTHASE-RELATED"/>
    <property type="match status" value="1"/>
</dbReference>
<name>A0A151RFJ8_CAJCA</name>
<dbReference type="GO" id="GO:0009098">
    <property type="term" value="P:L-leucine biosynthetic process"/>
    <property type="evidence" value="ECO:0007669"/>
    <property type="project" value="TreeGrafter"/>
</dbReference>
<dbReference type="AlphaFoldDB" id="A0A151RFJ8"/>